<protein>
    <submittedName>
        <fullName evidence="3">Ppx/GppA family phosphatase</fullName>
        <ecNumber evidence="3">3.6.1.-</ecNumber>
    </submittedName>
</protein>
<comment type="caution">
    <text evidence="3">The sequence shown here is derived from an EMBL/GenBank/DDBJ whole genome shotgun (WGS) entry which is preliminary data.</text>
</comment>
<dbReference type="CDD" id="cd24052">
    <property type="entry name" value="ASKHA_NBD_HpPPX-GppA-like"/>
    <property type="match status" value="1"/>
</dbReference>
<feature type="domain" description="Ppx/GppA phosphatase N-terminal" evidence="1">
    <location>
        <begin position="38"/>
        <end position="316"/>
    </location>
</feature>
<dbReference type="EC" id="3.6.1.-" evidence="3"/>
<gene>
    <name evidence="3" type="ORF">ACFQ2F_07450</name>
</gene>
<dbReference type="InterPro" id="IPR003695">
    <property type="entry name" value="Ppx_GppA_N"/>
</dbReference>
<dbReference type="EMBL" id="JBHTJO010000001">
    <property type="protein sequence ID" value="MFD0986933.1"/>
    <property type="molecule type" value="Genomic_DNA"/>
</dbReference>
<dbReference type="PANTHER" id="PTHR30005:SF0">
    <property type="entry name" value="RETROGRADE REGULATION PROTEIN 2"/>
    <property type="match status" value="1"/>
</dbReference>
<dbReference type="PANTHER" id="PTHR30005">
    <property type="entry name" value="EXOPOLYPHOSPHATASE"/>
    <property type="match status" value="1"/>
</dbReference>
<dbReference type="SUPFAM" id="SSF109604">
    <property type="entry name" value="HD-domain/PDEase-like"/>
    <property type="match status" value="1"/>
</dbReference>
<dbReference type="Gene3D" id="1.10.3210.10">
    <property type="entry name" value="Hypothetical protein af1432"/>
    <property type="match status" value="1"/>
</dbReference>
<dbReference type="GO" id="GO:0016787">
    <property type="term" value="F:hydrolase activity"/>
    <property type="evidence" value="ECO:0007669"/>
    <property type="project" value="UniProtKB-KW"/>
</dbReference>
<dbReference type="RefSeq" id="WP_379087973.1">
    <property type="nucleotide sequence ID" value="NZ_JBHTJO010000001.1"/>
</dbReference>
<keyword evidence="4" id="KW-1185">Reference proteome</keyword>
<sequence length="519" mass="56876">MDLLNLLRVPTPHSMARRSDLSPVAVVDVGSNSVRLVVYEGATSAPTPLFNEKVLCGLGRSVASTGKLDPKSVERALRALRRFRELIDQIGAKTVEVIATAAARDAENGPDFVTRAEAILGAPVQLLTGTKEAELAARGVLAGHRGADGLAGDLGGGSLELVDIFDGTTGDAVTLPLGGLRLIDVSGGSLKKAREIVDEELDTVDWLEKGKGRDFYLIGGTWRAFARLYMAQIEYPLSVMQDFRIKTEDALKFASALDLQSPNSLAGISEISSARRETVPYGALVLERLIRRVKPKTIVISAFGIREGLLYSLLDEEEKNQDPLLAACDDLARRRSRSIENAYELCDWTDALFQGEKLEETPEQRRLRHAACLLSDIGWRAHPDYRGTQSLNLVAQGNFVDLDHPGRAFLALTVYFRAEGYVKDELTESLRELIDEDMVLRARILGTAMRAANMVSASLPGVLPHTPITYEDDRLVWTLPDPFCNLEGERVERRFKKLAGLLDLDGEVRTGISVQQAAV</sequence>
<name>A0ABW3J8Z2_9HYPH</name>
<evidence type="ECO:0000259" key="2">
    <source>
        <dbReference type="Pfam" id="PF21697"/>
    </source>
</evidence>
<evidence type="ECO:0000259" key="1">
    <source>
        <dbReference type="Pfam" id="PF02541"/>
    </source>
</evidence>
<organism evidence="3 4">
    <name type="scientific">Methyloligella solikamskensis</name>
    <dbReference type="NCBI Taxonomy" id="1177756"/>
    <lineage>
        <taxon>Bacteria</taxon>
        <taxon>Pseudomonadati</taxon>
        <taxon>Pseudomonadota</taxon>
        <taxon>Alphaproteobacteria</taxon>
        <taxon>Hyphomicrobiales</taxon>
        <taxon>Hyphomicrobiaceae</taxon>
        <taxon>Methyloligella</taxon>
    </lineage>
</organism>
<keyword evidence="3" id="KW-0378">Hydrolase</keyword>
<feature type="domain" description="Exopolyphosphatase C-terminal" evidence="2">
    <location>
        <begin position="324"/>
        <end position="501"/>
    </location>
</feature>
<accession>A0ABW3J8Z2</accession>
<dbReference type="Pfam" id="PF21697">
    <property type="entry name" value="Ppx_C"/>
    <property type="match status" value="1"/>
</dbReference>
<reference evidence="4" key="1">
    <citation type="journal article" date="2019" name="Int. J. Syst. Evol. Microbiol.">
        <title>The Global Catalogue of Microorganisms (GCM) 10K type strain sequencing project: providing services to taxonomists for standard genome sequencing and annotation.</title>
        <authorList>
            <consortium name="The Broad Institute Genomics Platform"/>
            <consortium name="The Broad Institute Genome Sequencing Center for Infectious Disease"/>
            <person name="Wu L."/>
            <person name="Ma J."/>
        </authorList>
    </citation>
    <scope>NUCLEOTIDE SEQUENCE [LARGE SCALE GENOMIC DNA]</scope>
    <source>
        <strain evidence="4">CCUG 61697</strain>
    </source>
</reference>
<dbReference type="SUPFAM" id="SSF53067">
    <property type="entry name" value="Actin-like ATPase domain"/>
    <property type="match status" value="2"/>
</dbReference>
<evidence type="ECO:0000313" key="4">
    <source>
        <dbReference type="Proteomes" id="UP001597102"/>
    </source>
</evidence>
<dbReference type="Pfam" id="PF02541">
    <property type="entry name" value="Ppx-GppA"/>
    <property type="match status" value="1"/>
</dbReference>
<dbReference type="Gene3D" id="3.30.420.40">
    <property type="match status" value="1"/>
</dbReference>
<evidence type="ECO:0000313" key="3">
    <source>
        <dbReference type="EMBL" id="MFD0986933.1"/>
    </source>
</evidence>
<dbReference type="InterPro" id="IPR043129">
    <property type="entry name" value="ATPase_NBD"/>
</dbReference>
<dbReference type="Gene3D" id="3.30.420.150">
    <property type="entry name" value="Exopolyphosphatase. Domain 2"/>
    <property type="match status" value="1"/>
</dbReference>
<proteinExistence type="predicted"/>
<dbReference type="InterPro" id="IPR050273">
    <property type="entry name" value="GppA/Ppx_hydrolase"/>
</dbReference>
<dbReference type="Proteomes" id="UP001597102">
    <property type="component" value="Unassembled WGS sequence"/>
</dbReference>
<dbReference type="InterPro" id="IPR048951">
    <property type="entry name" value="Ppx_C"/>
</dbReference>